<dbReference type="PANTHER" id="PTHR46583">
    <property type="entry name" value="REGULATOR OF G-PROTEIN SIGNALING 22"/>
    <property type="match status" value="1"/>
</dbReference>
<evidence type="ECO:0000313" key="3">
    <source>
        <dbReference type="EMBL" id="KAF6017310.1"/>
    </source>
</evidence>
<feature type="region of interest" description="Disordered" evidence="1">
    <location>
        <begin position="598"/>
        <end position="706"/>
    </location>
</feature>
<gene>
    <name evidence="3" type="ORF">EB796_024377</name>
</gene>
<evidence type="ECO:0000259" key="2">
    <source>
        <dbReference type="PROSITE" id="PS50132"/>
    </source>
</evidence>
<accession>A0A7J7ITX0</accession>
<sequence>MQTFPEALFFNKNTGWFEIVDGAKQKLSKKIKAAARASQKQPKIYKAVRQHSFANLPVIPLEDEVDLGPEEIDTSLTITTNDTDGEKKSNVPIQLDYTPHPIKIRPGDIVEEESEDDSEQLLKNMCVCMGEAHPTETEAFLSKARLLEGTTTTGITTQSRPISSLITPTSDLGSSTDEEISSRLFTPKKVKSVTPRPNDVVCHTTELTARPDVEEPAWKNTTGAQVYVTPVVGNEDGVHQATYLEELERLAAESTLTNQTTHPSENPEVTGDLVFQSVDEMSSVIAGTVLKYMLAEFNRSQPEVYAHHKAVRDLVGEPSLRDYSLTEIDNASCERVLESSQPTNTQVVEASPDTNKNQPPESEVKHLAARVESEDDSVLGSDDDYEEDRDDYFRKSQNKKFYPLDCKKVKFDRYYQYTVIISHVFCNVTLRYIEDVRDRYHKKGAVYELPLGTKQKLNLVDSSQWTMERLYSLQNSIAEPILVYWAPRYVVKNQIKAYPCDANADYKHQKLVRVSSAKRQMNTHPEPRTSSLLPLRPKSCRPSVRTTQMEIDELYAVPTPKDFVWQPPATVPLPETPTPIGRRRTHAIDSVKVCVDHAAGRKQRKDHEAKTSKAPLHPSLRAKARPHSAGAFNLTSNQTKPSRPRPATASATLLHGRNSLPNMTTQKDYDHKGGDIQSKRSSFSVTEMGNSKTQADDSSSSSDLSEFNGGRRMNALLKALSSEHDSGLFFRRYIEYTKNRVSKKSKEIFAHYITKTSLKFIACPYRTIQNVQNQLNPPYEEVFDEAEIYALEQLLQAWQSMGYQDRQLLREGDLQPDEDPMENFEDPVYDESLLEAVPEDFRDFSLDKIIRTAIHLENFRQFLQSHFATMDLSCWMDIEEFRKMDPKLTDEADTKAREIKQKYFNKKYFFGPNSPASREGLDKMLEGGWVSSSKEIIAFRRSLLNPIVSYQFQRFVSIKSDLLENDVLFWRECQKYKHLHHQHTDDSFIVQKINVIINCFIVTNMDPPLQIDISQEQADRIAEKKRELGPYIFREAQLTVFRFLFEHWTEFCAFKSNTATDQILPTVERKRRRAKLRERQRLKELEEQQEKENARRRALGLPIEGEENRELDDPNLETAKKKEDEDDEKSETSEGQQVAWRYSSYMEGLNKENIVNKTSEETFSCLSGEGKETASQEKTDSVEKATIDISDLKDLKAPTAEKPAVPDEEVKPSNTKRKSQNKNENNKKDSMRTKGTSTATGSRNHKSDKKDATHLKSINKALSETLK</sequence>
<feature type="compositionally biased region" description="Polar residues" evidence="1">
    <location>
        <begin position="517"/>
        <end position="532"/>
    </location>
</feature>
<dbReference type="PROSITE" id="PS50132">
    <property type="entry name" value="RGS"/>
    <property type="match status" value="2"/>
</dbReference>
<feature type="compositionally biased region" description="Basic and acidic residues" evidence="1">
    <location>
        <begin position="1106"/>
        <end position="1123"/>
    </location>
</feature>
<feature type="compositionally biased region" description="Basic and acidic residues" evidence="1">
    <location>
        <begin position="667"/>
        <end position="678"/>
    </location>
</feature>
<dbReference type="InterPro" id="IPR036305">
    <property type="entry name" value="RGS_sf"/>
</dbReference>
<dbReference type="GO" id="GO:0001965">
    <property type="term" value="F:G-protein alpha-subunit binding"/>
    <property type="evidence" value="ECO:0007669"/>
    <property type="project" value="InterPro"/>
</dbReference>
<reference evidence="3" key="1">
    <citation type="submission" date="2020-06" db="EMBL/GenBank/DDBJ databases">
        <title>Draft genome of Bugula neritina, a colonial animal packing powerful symbionts and potential medicines.</title>
        <authorList>
            <person name="Rayko M."/>
        </authorList>
    </citation>
    <scope>NUCLEOTIDE SEQUENCE [LARGE SCALE GENOMIC DNA]</scope>
    <source>
        <strain evidence="3">Kwan_BN1</strain>
    </source>
</reference>
<dbReference type="SMART" id="SM00315">
    <property type="entry name" value="RGS"/>
    <property type="match status" value="1"/>
</dbReference>
<protein>
    <submittedName>
        <fullName evidence="3">RGS22</fullName>
    </submittedName>
</protein>
<dbReference type="Pfam" id="PF00615">
    <property type="entry name" value="RGS"/>
    <property type="match status" value="2"/>
</dbReference>
<dbReference type="InterPro" id="IPR044926">
    <property type="entry name" value="RGS_subdomain_2"/>
</dbReference>
<comment type="caution">
    <text evidence="3">The sequence shown here is derived from an EMBL/GenBank/DDBJ whole genome shotgun (WGS) entry which is preliminary data.</text>
</comment>
<dbReference type="GO" id="GO:0005737">
    <property type="term" value="C:cytoplasm"/>
    <property type="evidence" value="ECO:0007669"/>
    <property type="project" value="TreeGrafter"/>
</dbReference>
<dbReference type="InterPro" id="IPR042651">
    <property type="entry name" value="Rgs22"/>
</dbReference>
<feature type="compositionally biased region" description="Basic and acidic residues" evidence="1">
    <location>
        <begin position="1082"/>
        <end position="1095"/>
    </location>
</feature>
<feature type="region of interest" description="Disordered" evidence="1">
    <location>
        <begin position="517"/>
        <end position="541"/>
    </location>
</feature>
<feature type="region of interest" description="Disordered" evidence="1">
    <location>
        <begin position="1166"/>
        <end position="1267"/>
    </location>
</feature>
<dbReference type="GO" id="GO:0005634">
    <property type="term" value="C:nucleus"/>
    <property type="evidence" value="ECO:0007669"/>
    <property type="project" value="TreeGrafter"/>
</dbReference>
<feature type="compositionally biased region" description="Low complexity" evidence="1">
    <location>
        <begin position="696"/>
        <end position="705"/>
    </location>
</feature>
<dbReference type="GO" id="GO:0009966">
    <property type="term" value="P:regulation of signal transduction"/>
    <property type="evidence" value="ECO:0007669"/>
    <property type="project" value="InterPro"/>
</dbReference>
<dbReference type="AlphaFoldDB" id="A0A7J7ITX0"/>
<name>A0A7J7ITX0_BUGNE</name>
<feature type="region of interest" description="Disordered" evidence="1">
    <location>
        <begin position="338"/>
        <end position="363"/>
    </location>
</feature>
<keyword evidence="4" id="KW-1185">Reference proteome</keyword>
<dbReference type="Gene3D" id="1.10.167.10">
    <property type="entry name" value="Regulator of G-protein Signalling 4, domain 2"/>
    <property type="match status" value="2"/>
</dbReference>
<feature type="compositionally biased region" description="Basic and acidic residues" evidence="1">
    <location>
        <begin position="598"/>
        <end position="611"/>
    </location>
</feature>
<dbReference type="SUPFAM" id="SSF48097">
    <property type="entry name" value="Regulator of G-protein signaling, RGS"/>
    <property type="match status" value="3"/>
</dbReference>
<feature type="compositionally biased region" description="Polar residues" evidence="1">
    <location>
        <begin position="338"/>
        <end position="360"/>
    </location>
</feature>
<feature type="region of interest" description="Disordered" evidence="1">
    <location>
        <begin position="1082"/>
        <end position="1140"/>
    </location>
</feature>
<dbReference type="InterPro" id="IPR016137">
    <property type="entry name" value="RGS"/>
</dbReference>
<feature type="compositionally biased region" description="Basic and acidic residues" evidence="1">
    <location>
        <begin position="1169"/>
        <end position="1196"/>
    </location>
</feature>
<feature type="domain" description="RGS" evidence="2">
    <location>
        <begin position="845"/>
        <end position="904"/>
    </location>
</feature>
<feature type="compositionally biased region" description="Polar residues" evidence="1">
    <location>
        <begin position="679"/>
        <end position="693"/>
    </location>
</feature>
<dbReference type="Proteomes" id="UP000593567">
    <property type="component" value="Unassembled WGS sequence"/>
</dbReference>
<evidence type="ECO:0000256" key="1">
    <source>
        <dbReference type="SAM" id="MobiDB-lite"/>
    </source>
</evidence>
<dbReference type="PANTHER" id="PTHR46583:SF1">
    <property type="entry name" value="REGULATOR OF G-PROTEIN SIGNALING 22"/>
    <property type="match status" value="1"/>
</dbReference>
<proteinExistence type="predicted"/>
<evidence type="ECO:0000313" key="4">
    <source>
        <dbReference type="Proteomes" id="UP000593567"/>
    </source>
</evidence>
<dbReference type="OrthoDB" id="10013157at2759"/>
<feature type="compositionally biased region" description="Polar residues" evidence="1">
    <location>
        <begin position="1233"/>
        <end position="1242"/>
    </location>
</feature>
<dbReference type="EMBL" id="VXIV02003414">
    <property type="protein sequence ID" value="KAF6017310.1"/>
    <property type="molecule type" value="Genomic_DNA"/>
</dbReference>
<organism evidence="3 4">
    <name type="scientific">Bugula neritina</name>
    <name type="common">Brown bryozoan</name>
    <name type="synonym">Sertularia neritina</name>
    <dbReference type="NCBI Taxonomy" id="10212"/>
    <lineage>
        <taxon>Eukaryota</taxon>
        <taxon>Metazoa</taxon>
        <taxon>Spiralia</taxon>
        <taxon>Lophotrochozoa</taxon>
        <taxon>Bryozoa</taxon>
        <taxon>Gymnolaemata</taxon>
        <taxon>Cheilostomatida</taxon>
        <taxon>Flustrina</taxon>
        <taxon>Buguloidea</taxon>
        <taxon>Bugulidae</taxon>
        <taxon>Bugula</taxon>
    </lineage>
</organism>
<feature type="domain" description="RGS" evidence="2">
    <location>
        <begin position="938"/>
        <end position="1044"/>
    </location>
</feature>